<name>U6G3L7_9EIME</name>
<keyword evidence="3" id="KW-1185">Reference proteome</keyword>
<proteinExistence type="predicted"/>
<feature type="region of interest" description="Disordered" evidence="1">
    <location>
        <begin position="404"/>
        <end position="428"/>
    </location>
</feature>
<dbReference type="Proteomes" id="UP000018201">
    <property type="component" value="Unassembled WGS sequence"/>
</dbReference>
<feature type="region of interest" description="Disordered" evidence="1">
    <location>
        <begin position="95"/>
        <end position="117"/>
    </location>
</feature>
<dbReference type="EMBL" id="HG690556">
    <property type="protein sequence ID" value="CDI74816.1"/>
    <property type="molecule type" value="Genomic_DNA"/>
</dbReference>
<evidence type="ECO:0000313" key="3">
    <source>
        <dbReference type="Proteomes" id="UP000018201"/>
    </source>
</evidence>
<sequence length="641" mass="69474">MSAFPDERLPVPGAHAILQNRNNQDEEGVEAHKVFTSGGPLGLVQHSKTRPFAPSLGRVIAAILTSLAAAYLVLRCFQGIAEGYRQHEATRALSAGGYDSEDQKCTSEGRGGIPQNPSYLEGEEPAYGAMYLAADDENDDEIDLSVAGEAFEELWKNRNLPPQAERIFAHYLARIVSTASLCVELKTKLKREDYFIMVNRVGKILATQLGLLSLNPPSLEPCRVRAGMALLELLSTTKVSQHDTEDVRYIGRQNRSLETLVKAIMSPRLDSAEMTGRHHQKRVVGIFRLVRAINGHMMGCISTLRYLINYPGSTLPEEEIRRQLKLLQILFETQRARCLLDSTTFWFLLCCQRNLSQFLLFSRRLAFQYCGKPISPFKEFEARLNETIESAGGTAYIPLEQDAKKEGFPGAPSRTDGPDSPSQAAADGAGAVVDAGDVADGAGAVGGDADAVFDGGAGAVFDGGAGAVFDGGAGAVYDDDGVASYPHTAFGAEQSSQMFTAGPSRTAENYAEQTTGSQWVSPRRSSTGMAAPMTTRRSFIGGHPSAAGVRGHTQQWPRHPHAAAFPTYQHPAEPAHFPEPYRGRATSYATWSPGDDRDLRELPPRFARGHDRGSKAFEAFLSLTGGGPRHMQPGALVTTET</sequence>
<dbReference type="AlphaFoldDB" id="U6G3L7"/>
<gene>
    <name evidence="2" type="ORF">EPH_0036370</name>
</gene>
<accession>U6G3L7</accession>
<reference evidence="2" key="2">
    <citation type="submission" date="2013-10" db="EMBL/GenBank/DDBJ databases">
        <authorList>
            <person name="Aslett M."/>
        </authorList>
    </citation>
    <scope>NUCLEOTIDE SEQUENCE [LARGE SCALE GENOMIC DNA]</scope>
    <source>
        <strain evidence="2">Houghton</strain>
    </source>
</reference>
<evidence type="ECO:0000313" key="2">
    <source>
        <dbReference type="EMBL" id="CDI74816.1"/>
    </source>
</evidence>
<protein>
    <submittedName>
        <fullName evidence="2">Uncharacterized protein</fullName>
    </submittedName>
</protein>
<dbReference type="VEuPathDB" id="ToxoDB:EPH_0036370"/>
<evidence type="ECO:0000256" key="1">
    <source>
        <dbReference type="SAM" id="MobiDB-lite"/>
    </source>
</evidence>
<organism evidence="2 3">
    <name type="scientific">Eimeria praecox</name>
    <dbReference type="NCBI Taxonomy" id="51316"/>
    <lineage>
        <taxon>Eukaryota</taxon>
        <taxon>Sar</taxon>
        <taxon>Alveolata</taxon>
        <taxon>Apicomplexa</taxon>
        <taxon>Conoidasida</taxon>
        <taxon>Coccidia</taxon>
        <taxon>Eucoccidiorida</taxon>
        <taxon>Eimeriorina</taxon>
        <taxon>Eimeriidae</taxon>
        <taxon>Eimeria</taxon>
    </lineage>
</organism>
<dbReference type="OrthoDB" id="348627at2759"/>
<reference evidence="2" key="1">
    <citation type="submission" date="2013-10" db="EMBL/GenBank/DDBJ databases">
        <title>Genomic analysis of the causative agents of coccidiosis in chickens.</title>
        <authorList>
            <person name="Reid A.J."/>
            <person name="Blake D."/>
            <person name="Billington K."/>
            <person name="Browne H."/>
            <person name="Dunn M."/>
            <person name="Hung S."/>
            <person name="Kawahara F."/>
            <person name="Miranda-Saavedra D."/>
            <person name="Mourier T."/>
            <person name="Nagra H."/>
            <person name="Otto T.D."/>
            <person name="Rawlings N."/>
            <person name="Sanchez A."/>
            <person name="Sanders M."/>
            <person name="Subramaniam C."/>
            <person name="Tay Y."/>
            <person name="Dear P."/>
            <person name="Doerig C."/>
            <person name="Gruber A."/>
            <person name="Parkinson J."/>
            <person name="Shirley M."/>
            <person name="Wan K.L."/>
            <person name="Berriman M."/>
            <person name="Tomley F."/>
            <person name="Pain A."/>
        </authorList>
    </citation>
    <scope>NUCLEOTIDE SEQUENCE [LARGE SCALE GENOMIC DNA]</scope>
    <source>
        <strain evidence="2">Houghton</strain>
    </source>
</reference>